<evidence type="ECO:0000313" key="2">
    <source>
        <dbReference type="Proteomes" id="UP001054252"/>
    </source>
</evidence>
<dbReference type="Proteomes" id="UP001054252">
    <property type="component" value="Unassembled WGS sequence"/>
</dbReference>
<gene>
    <name evidence="1" type="ORF">SLEP1_g27523</name>
</gene>
<accession>A0AAV5K1H1</accession>
<evidence type="ECO:0000313" key="1">
    <source>
        <dbReference type="EMBL" id="GKV16961.1"/>
    </source>
</evidence>
<name>A0AAV5K1H1_9ROSI</name>
<dbReference type="EMBL" id="BPVZ01000046">
    <property type="protein sequence ID" value="GKV16961.1"/>
    <property type="molecule type" value="Genomic_DNA"/>
</dbReference>
<sequence>MICEFGLKRSKGWSLQIAKSATHLQSAPVMMMISFGFQCLTSIASDADLITSLVQRDNEQWHAVGGM</sequence>
<dbReference type="AlphaFoldDB" id="A0AAV5K1H1"/>
<comment type="caution">
    <text evidence="1">The sequence shown here is derived from an EMBL/GenBank/DDBJ whole genome shotgun (WGS) entry which is preliminary data.</text>
</comment>
<protein>
    <submittedName>
        <fullName evidence="1">Uncharacterized protein</fullName>
    </submittedName>
</protein>
<keyword evidence="2" id="KW-1185">Reference proteome</keyword>
<proteinExistence type="predicted"/>
<organism evidence="1 2">
    <name type="scientific">Rubroshorea leprosula</name>
    <dbReference type="NCBI Taxonomy" id="152421"/>
    <lineage>
        <taxon>Eukaryota</taxon>
        <taxon>Viridiplantae</taxon>
        <taxon>Streptophyta</taxon>
        <taxon>Embryophyta</taxon>
        <taxon>Tracheophyta</taxon>
        <taxon>Spermatophyta</taxon>
        <taxon>Magnoliopsida</taxon>
        <taxon>eudicotyledons</taxon>
        <taxon>Gunneridae</taxon>
        <taxon>Pentapetalae</taxon>
        <taxon>rosids</taxon>
        <taxon>malvids</taxon>
        <taxon>Malvales</taxon>
        <taxon>Dipterocarpaceae</taxon>
        <taxon>Rubroshorea</taxon>
    </lineage>
</organism>
<reference evidence="1 2" key="1">
    <citation type="journal article" date="2021" name="Commun. Biol.">
        <title>The genome of Shorea leprosula (Dipterocarpaceae) highlights the ecological relevance of drought in aseasonal tropical rainforests.</title>
        <authorList>
            <person name="Ng K.K.S."/>
            <person name="Kobayashi M.J."/>
            <person name="Fawcett J.A."/>
            <person name="Hatakeyama M."/>
            <person name="Paape T."/>
            <person name="Ng C.H."/>
            <person name="Ang C.C."/>
            <person name="Tnah L.H."/>
            <person name="Lee C.T."/>
            <person name="Nishiyama T."/>
            <person name="Sese J."/>
            <person name="O'Brien M.J."/>
            <person name="Copetti D."/>
            <person name="Mohd Noor M.I."/>
            <person name="Ong R.C."/>
            <person name="Putra M."/>
            <person name="Sireger I.Z."/>
            <person name="Indrioko S."/>
            <person name="Kosugi Y."/>
            <person name="Izuno A."/>
            <person name="Isagi Y."/>
            <person name="Lee S.L."/>
            <person name="Shimizu K.K."/>
        </authorList>
    </citation>
    <scope>NUCLEOTIDE SEQUENCE [LARGE SCALE GENOMIC DNA]</scope>
    <source>
        <strain evidence="1">214</strain>
    </source>
</reference>